<dbReference type="GO" id="GO:0005886">
    <property type="term" value="C:plasma membrane"/>
    <property type="evidence" value="ECO:0007669"/>
    <property type="project" value="TreeGrafter"/>
</dbReference>
<dbReference type="SUPFAM" id="SSF116726">
    <property type="entry name" value="TrkA C-terminal domain-like"/>
    <property type="match status" value="2"/>
</dbReference>
<keyword evidence="6 7" id="KW-0472">Membrane</keyword>
<evidence type="ECO:0000256" key="3">
    <source>
        <dbReference type="ARBA" id="ARBA00022692"/>
    </source>
</evidence>
<feature type="transmembrane region" description="Helical" evidence="7">
    <location>
        <begin position="172"/>
        <end position="195"/>
    </location>
</feature>
<protein>
    <submittedName>
        <fullName evidence="9">SLC13 family permease</fullName>
    </submittedName>
</protein>
<feature type="transmembrane region" description="Helical" evidence="7">
    <location>
        <begin position="429"/>
        <end position="447"/>
    </location>
</feature>
<dbReference type="EMBL" id="BJUB01000007">
    <property type="protein sequence ID" value="GEK21921.1"/>
    <property type="molecule type" value="Genomic_DNA"/>
</dbReference>
<feature type="domain" description="RCK C-terminal" evidence="8">
    <location>
        <begin position="307"/>
        <end position="387"/>
    </location>
</feature>
<evidence type="ECO:0000259" key="8">
    <source>
        <dbReference type="PROSITE" id="PS51202"/>
    </source>
</evidence>
<dbReference type="OrthoDB" id="9809303at2"/>
<evidence type="ECO:0000256" key="2">
    <source>
        <dbReference type="ARBA" id="ARBA00022448"/>
    </source>
</evidence>
<dbReference type="InterPro" id="IPR006037">
    <property type="entry name" value="RCK_C"/>
</dbReference>
<accession>A0A510V7J7</accession>
<keyword evidence="5 7" id="KW-1133">Transmembrane helix</keyword>
<evidence type="ECO:0000256" key="6">
    <source>
        <dbReference type="ARBA" id="ARBA00023136"/>
    </source>
</evidence>
<comment type="caution">
    <text evidence="9">The sequence shown here is derived from an EMBL/GenBank/DDBJ whole genome shotgun (WGS) entry which is preliminary data.</text>
</comment>
<dbReference type="GO" id="GO:0006813">
    <property type="term" value="P:potassium ion transport"/>
    <property type="evidence" value="ECO:0007669"/>
    <property type="project" value="InterPro"/>
</dbReference>
<dbReference type="AlphaFoldDB" id="A0A510V7J7"/>
<feature type="transmembrane region" description="Helical" evidence="7">
    <location>
        <begin position="534"/>
        <end position="557"/>
    </location>
</feature>
<dbReference type="GO" id="GO:0008324">
    <property type="term" value="F:monoatomic cation transmembrane transporter activity"/>
    <property type="evidence" value="ECO:0007669"/>
    <property type="project" value="InterPro"/>
</dbReference>
<dbReference type="InterPro" id="IPR004680">
    <property type="entry name" value="Cit_transptr-like_dom"/>
</dbReference>
<feature type="domain" description="RCK C-terminal" evidence="8">
    <location>
        <begin position="217"/>
        <end position="297"/>
    </location>
</feature>
<name>A0A510V7J7_9CELL</name>
<keyword evidence="10" id="KW-1185">Reference proteome</keyword>
<keyword evidence="3 7" id="KW-0812">Transmembrane</keyword>
<proteinExistence type="predicted"/>
<evidence type="ECO:0000256" key="1">
    <source>
        <dbReference type="ARBA" id="ARBA00004141"/>
    </source>
</evidence>
<gene>
    <name evidence="9" type="ORF">CXY01_24410</name>
</gene>
<organism evidence="9 10">
    <name type="scientific">Cellulomonas xylanilytica</name>
    <dbReference type="NCBI Taxonomy" id="233583"/>
    <lineage>
        <taxon>Bacteria</taxon>
        <taxon>Bacillati</taxon>
        <taxon>Actinomycetota</taxon>
        <taxon>Actinomycetes</taxon>
        <taxon>Micrococcales</taxon>
        <taxon>Cellulomonadaceae</taxon>
        <taxon>Cellulomonas</taxon>
    </lineage>
</organism>
<feature type="transmembrane region" description="Helical" evidence="7">
    <location>
        <begin position="136"/>
        <end position="160"/>
    </location>
</feature>
<feature type="transmembrane region" description="Helical" evidence="7">
    <location>
        <begin position="26"/>
        <end position="44"/>
    </location>
</feature>
<evidence type="ECO:0000313" key="10">
    <source>
        <dbReference type="Proteomes" id="UP000321118"/>
    </source>
</evidence>
<dbReference type="PANTHER" id="PTHR43652:SF2">
    <property type="entry name" value="BASIC AMINO ACID ANTIPORTER YFCC-RELATED"/>
    <property type="match status" value="1"/>
</dbReference>
<sequence length="599" mass="61237">MSDATLSLLVLAGCVGLFIWNRLSVGVVAILTALALYATGLITANQAVAGFGDPVVVFIASLFVLSEGLESSGVTAWAGQQLITRAGTARNRLLIALMALSAVMAALVTPNGAAAALLPVVVLAARRSGQSTSQMLMPLAFAASAGALLVLSGSTVNVIVSDALFEATGERFGFFEFGLIGLPLVLVTIAVSVLVGRRLLPDRSPTSLPADYSAHVDTLVEHYSLDVGFFRLEVLPGSDVVGSRREQVEVPDGVVLIGVQRSTGAPAAADDVLDVGDVVVVTGDSAGITSLVDRHGFAVATTPLTRGTREALLGREVGVAELVVRPRSRVIGETVFAGLVRSGVTVLGVRRLGKDRGGDHLVLAEGDSLLVHGPWPAVEGFAVDDDVLIVDSPELVRRQTVALGPTAWRAIAVLVGTVALLASGVVPPAIAGLIGATAMVMTGVVTGPQAYRAVSWQTVVLVGGLIPLSVAIASSGAADLVAGWLVAVVGDGSPQVVLAAIFVLTVLLGQVVSNTATVLIVAPIAVAMADESGVALAPVLMLVAVAGAASFLTPIATPANMMVMGAGGYRFSDYWKLGMATTLAWFVVAVLLIPVIWPT</sequence>
<dbReference type="Pfam" id="PF03600">
    <property type="entry name" value="CitMHS"/>
    <property type="match status" value="1"/>
</dbReference>
<reference evidence="9 10" key="1">
    <citation type="submission" date="2019-07" db="EMBL/GenBank/DDBJ databases">
        <title>Whole genome shotgun sequence of Cellulomonas xylanilytica NBRC 101102.</title>
        <authorList>
            <person name="Hosoyama A."/>
            <person name="Uohara A."/>
            <person name="Ohji S."/>
            <person name="Ichikawa N."/>
        </authorList>
    </citation>
    <scope>NUCLEOTIDE SEQUENCE [LARGE SCALE GENOMIC DNA]</scope>
    <source>
        <strain evidence="9 10">NBRC 101102</strain>
    </source>
</reference>
<dbReference type="Proteomes" id="UP000321118">
    <property type="component" value="Unassembled WGS sequence"/>
</dbReference>
<evidence type="ECO:0000313" key="9">
    <source>
        <dbReference type="EMBL" id="GEK21921.1"/>
    </source>
</evidence>
<feature type="transmembrane region" description="Helical" evidence="7">
    <location>
        <begin position="459"/>
        <end position="485"/>
    </location>
</feature>
<feature type="transmembrane region" description="Helical" evidence="7">
    <location>
        <begin position="497"/>
        <end position="522"/>
    </location>
</feature>
<dbReference type="Gene3D" id="3.30.70.1450">
    <property type="entry name" value="Regulator of K+ conductance, C-terminal domain"/>
    <property type="match status" value="1"/>
</dbReference>
<evidence type="ECO:0000256" key="7">
    <source>
        <dbReference type="SAM" id="Phobius"/>
    </source>
</evidence>
<keyword evidence="4" id="KW-0677">Repeat</keyword>
<feature type="transmembrane region" description="Helical" evidence="7">
    <location>
        <begin position="577"/>
        <end position="597"/>
    </location>
</feature>
<dbReference type="InterPro" id="IPR051679">
    <property type="entry name" value="DASS-Related_Transporters"/>
</dbReference>
<comment type="subcellular location">
    <subcellularLocation>
        <location evidence="1">Membrane</location>
        <topology evidence="1">Multi-pass membrane protein</topology>
    </subcellularLocation>
</comment>
<feature type="transmembrane region" description="Helical" evidence="7">
    <location>
        <begin position="93"/>
        <end position="124"/>
    </location>
</feature>
<feature type="transmembrane region" description="Helical" evidence="7">
    <location>
        <begin position="406"/>
        <end position="423"/>
    </location>
</feature>
<evidence type="ECO:0000256" key="4">
    <source>
        <dbReference type="ARBA" id="ARBA00022737"/>
    </source>
</evidence>
<keyword evidence="2" id="KW-0813">Transport</keyword>
<dbReference type="RefSeq" id="WP_146927714.1">
    <property type="nucleotide sequence ID" value="NZ_BJUB01000007.1"/>
</dbReference>
<evidence type="ECO:0000256" key="5">
    <source>
        <dbReference type="ARBA" id="ARBA00022989"/>
    </source>
</evidence>
<dbReference type="PANTHER" id="PTHR43652">
    <property type="entry name" value="BASIC AMINO ACID ANTIPORTER YFCC-RELATED"/>
    <property type="match status" value="1"/>
</dbReference>
<dbReference type="PROSITE" id="PS51202">
    <property type="entry name" value="RCK_C"/>
    <property type="match status" value="2"/>
</dbReference>
<dbReference type="InterPro" id="IPR036721">
    <property type="entry name" value="RCK_C_sf"/>
</dbReference>